<dbReference type="Gene3D" id="3.30.479.10">
    <property type="entry name" value="6-pyruvoyl tetrahydropterin synthase/QueD"/>
    <property type="match status" value="2"/>
</dbReference>
<dbReference type="SUPFAM" id="SSF55620">
    <property type="entry name" value="Tetrahydrobiopterin biosynthesis enzymes-like"/>
    <property type="match status" value="2"/>
</dbReference>
<protein>
    <recommendedName>
        <fullName evidence="4">6-carboxy-5,6,7,8-tetrahydropterin synthase</fullName>
        <ecNumber evidence="3">4.1.2.50</ecNumber>
    </recommendedName>
    <alternativeName>
        <fullName evidence="5">Queuosine biosynthesis protein QueD</fullName>
    </alternativeName>
</protein>
<dbReference type="Proteomes" id="UP000254326">
    <property type="component" value="Unassembled WGS sequence"/>
</dbReference>
<dbReference type="InterPro" id="IPR038418">
    <property type="entry name" value="6-PTP_synth/QueD_sf"/>
</dbReference>
<evidence type="ECO:0000313" key="7">
    <source>
        <dbReference type="EMBL" id="RDL46159.1"/>
    </source>
</evidence>
<accession>A0A370UEG2</accession>
<evidence type="ECO:0000256" key="3">
    <source>
        <dbReference type="ARBA" id="ARBA00012982"/>
    </source>
</evidence>
<comment type="caution">
    <text evidence="7">The sequence shown here is derived from an EMBL/GenBank/DDBJ whole genome shotgun (WGS) entry which is preliminary data.</text>
</comment>
<dbReference type="RefSeq" id="WP_115466745.1">
    <property type="nucleotide sequence ID" value="NZ_QKRA01000001.1"/>
</dbReference>
<comment type="similarity">
    <text evidence="2">Belongs to the PTPS family. QueD subfamily.</text>
</comment>
<evidence type="ECO:0000256" key="2">
    <source>
        <dbReference type="ARBA" id="ARBA00008900"/>
    </source>
</evidence>
<evidence type="ECO:0000256" key="1">
    <source>
        <dbReference type="ARBA" id="ARBA00005061"/>
    </source>
</evidence>
<keyword evidence="8" id="KW-1185">Reference proteome</keyword>
<dbReference type="EC" id="4.1.2.50" evidence="3"/>
<organism evidence="7 8">
    <name type="scientific">Marinomonas piezotolerans</name>
    <dbReference type="NCBI Taxonomy" id="2213058"/>
    <lineage>
        <taxon>Bacteria</taxon>
        <taxon>Pseudomonadati</taxon>
        <taxon>Pseudomonadota</taxon>
        <taxon>Gammaproteobacteria</taxon>
        <taxon>Oceanospirillales</taxon>
        <taxon>Oceanospirillaceae</taxon>
        <taxon>Marinomonas</taxon>
    </lineage>
</organism>
<reference evidence="7 8" key="1">
    <citation type="submission" date="2018-06" db="EMBL/GenBank/DDBJ databases">
        <title>Marinomonas sp. YLB-05 draft genome sequence.</title>
        <authorList>
            <person name="Yu L."/>
            <person name="Tang X."/>
        </authorList>
    </citation>
    <scope>NUCLEOTIDE SEQUENCE [LARGE SCALE GENOMIC DNA]</scope>
    <source>
        <strain evidence="7 8">YLB-05</strain>
    </source>
</reference>
<evidence type="ECO:0000256" key="5">
    <source>
        <dbReference type="ARBA" id="ARBA00031449"/>
    </source>
</evidence>
<dbReference type="InterPro" id="IPR007115">
    <property type="entry name" value="6-PTP_synth/QueD"/>
</dbReference>
<dbReference type="UniPathway" id="UPA00391"/>
<name>A0A370UEG2_9GAMM</name>
<comment type="catalytic activity">
    <reaction evidence="6">
        <text>7,8-dihydroneopterin 3'-triphosphate + H2O = 6-carboxy-5,6,7,8-tetrahydropterin + triphosphate + acetaldehyde + 2 H(+)</text>
        <dbReference type="Rhea" id="RHEA:27966"/>
        <dbReference type="ChEBI" id="CHEBI:15343"/>
        <dbReference type="ChEBI" id="CHEBI:15377"/>
        <dbReference type="ChEBI" id="CHEBI:15378"/>
        <dbReference type="ChEBI" id="CHEBI:18036"/>
        <dbReference type="ChEBI" id="CHEBI:58462"/>
        <dbReference type="ChEBI" id="CHEBI:61032"/>
        <dbReference type="EC" id="4.1.2.50"/>
    </reaction>
</comment>
<evidence type="ECO:0000313" key="8">
    <source>
        <dbReference type="Proteomes" id="UP000254326"/>
    </source>
</evidence>
<dbReference type="EMBL" id="QKRA01000001">
    <property type="protein sequence ID" value="RDL46159.1"/>
    <property type="molecule type" value="Genomic_DNA"/>
</dbReference>
<dbReference type="GO" id="GO:0070497">
    <property type="term" value="F:6-carboxytetrahydropterin synthase activity"/>
    <property type="evidence" value="ECO:0007669"/>
    <property type="project" value="UniProtKB-EC"/>
</dbReference>
<sequence>MKLFVKNLTHVDLSYFCPDRGLLGESWHTDITLTGKLNDESMICDFSIVKKRIKQWLDEHIDHTLALPVSHPDSILDHHNDGRLIFSFRHQDGAQFECTAPSEAFCQLPLPHITPEDTARWVEQQIIDLLPAELESVQIKFTPEKTNEAQYQYSHGLKKHDGNCQRIAHGHRSIIEIYRNGLRDKALEHDWAQRWRDIYLGTEEDLIGMIVDGDFRYHHFSYASAQGLFDLKTDSRRCYMLDCDTTVESLSDHIARTLAGENPDDTVEVHAFEGIGKGAISEHKVSK</sequence>
<evidence type="ECO:0000256" key="4">
    <source>
        <dbReference type="ARBA" id="ARBA00018141"/>
    </source>
</evidence>
<gene>
    <name evidence="7" type="ORF">DN730_03730</name>
</gene>
<dbReference type="Pfam" id="PF01242">
    <property type="entry name" value="PTPS"/>
    <property type="match status" value="1"/>
</dbReference>
<dbReference type="AlphaFoldDB" id="A0A370UEG2"/>
<comment type="pathway">
    <text evidence="1">Purine metabolism; 7-cyano-7-deazaguanine biosynthesis.</text>
</comment>
<dbReference type="OrthoDB" id="5820615at2"/>
<evidence type="ECO:0000256" key="6">
    <source>
        <dbReference type="ARBA" id="ARBA00048807"/>
    </source>
</evidence>
<proteinExistence type="inferred from homology"/>